<dbReference type="EMBL" id="FRAI01000014">
    <property type="protein sequence ID" value="SHK05676.1"/>
    <property type="molecule type" value="Genomic_DNA"/>
</dbReference>
<dbReference type="GO" id="GO:0016779">
    <property type="term" value="F:nucleotidyltransferase activity"/>
    <property type="evidence" value="ECO:0007669"/>
    <property type="project" value="UniProtKB-ARBA"/>
</dbReference>
<dbReference type="PANTHER" id="PTHR19136:SF81">
    <property type="entry name" value="MOLYBDENUM COFACTOR GUANYLYLTRANSFERASE"/>
    <property type="match status" value="1"/>
</dbReference>
<dbReference type="SUPFAM" id="SSF53448">
    <property type="entry name" value="Nucleotide-diphospho-sugar transferases"/>
    <property type="match status" value="1"/>
</dbReference>
<evidence type="ECO:0000256" key="1">
    <source>
        <dbReference type="ARBA" id="ARBA00022490"/>
    </source>
</evidence>
<dbReference type="CDD" id="cd02503">
    <property type="entry name" value="MobA"/>
    <property type="match status" value="1"/>
</dbReference>
<dbReference type="PANTHER" id="PTHR19136">
    <property type="entry name" value="MOLYBDENUM COFACTOR GUANYLYLTRANSFERASE"/>
    <property type="match status" value="1"/>
</dbReference>
<dbReference type="STRING" id="1120989.SAMN02745227_01404"/>
<dbReference type="RefSeq" id="WP_072907435.1">
    <property type="nucleotide sequence ID" value="NZ_FRAI01000014.1"/>
</dbReference>
<evidence type="ECO:0000313" key="9">
    <source>
        <dbReference type="EMBL" id="SHK05676.1"/>
    </source>
</evidence>
<evidence type="ECO:0000259" key="8">
    <source>
        <dbReference type="Pfam" id="PF12804"/>
    </source>
</evidence>
<evidence type="ECO:0000256" key="5">
    <source>
        <dbReference type="ARBA" id="ARBA00022842"/>
    </source>
</evidence>
<keyword evidence="6" id="KW-0342">GTP-binding</keyword>
<name>A0A1M6PCK7_9FIRM</name>
<evidence type="ECO:0000313" key="10">
    <source>
        <dbReference type="Proteomes" id="UP000243547"/>
    </source>
</evidence>
<dbReference type="GO" id="GO:0005525">
    <property type="term" value="F:GTP binding"/>
    <property type="evidence" value="ECO:0007669"/>
    <property type="project" value="UniProtKB-KW"/>
</dbReference>
<keyword evidence="5" id="KW-0460">Magnesium</keyword>
<proteinExistence type="predicted"/>
<dbReference type="OrthoDB" id="9786803at2"/>
<reference evidence="10" key="1">
    <citation type="submission" date="2016-11" db="EMBL/GenBank/DDBJ databases">
        <authorList>
            <person name="Varghese N."/>
            <person name="Submissions S."/>
        </authorList>
    </citation>
    <scope>NUCLEOTIDE SEQUENCE [LARGE SCALE GENOMIC DNA]</scope>
    <source>
        <strain evidence="10">DSM 14826</strain>
    </source>
</reference>
<sequence length="199" mass="22945">MYKDLDLAILAGGGSTRMGIHKGNLTIDGRSFVDYIIYEIGHLFANVNVIDNGLQNTKLPGVNYYNDPLILQTKSSLLGVYSALYYSKNPQTFIIGCDTPLVNKKIVEYIISQRDRGDIVVCMAKGRFQPLYGIYNQKILPRVKETLLQDLHKIKIILDEFNTYYIPEEELRKIDKEMDFIKNFNYFSDYQRYLGEKGC</sequence>
<gene>
    <name evidence="9" type="ORF">SAMN02745227_01404</name>
</gene>
<keyword evidence="10" id="KW-1185">Reference proteome</keyword>
<keyword evidence="2" id="KW-0808">Transferase</keyword>
<feature type="domain" description="MobA-like NTP transferase" evidence="8">
    <location>
        <begin position="8"/>
        <end position="150"/>
    </location>
</feature>
<evidence type="ECO:0000256" key="4">
    <source>
        <dbReference type="ARBA" id="ARBA00022741"/>
    </source>
</evidence>
<dbReference type="GO" id="GO:0046872">
    <property type="term" value="F:metal ion binding"/>
    <property type="evidence" value="ECO:0007669"/>
    <property type="project" value="UniProtKB-KW"/>
</dbReference>
<evidence type="ECO:0000256" key="7">
    <source>
        <dbReference type="ARBA" id="ARBA00023150"/>
    </source>
</evidence>
<keyword evidence="1" id="KW-0963">Cytoplasm</keyword>
<dbReference type="InterPro" id="IPR025877">
    <property type="entry name" value="MobA-like_NTP_Trfase"/>
</dbReference>
<dbReference type="Pfam" id="PF12804">
    <property type="entry name" value="NTP_transf_3"/>
    <property type="match status" value="1"/>
</dbReference>
<dbReference type="InterPro" id="IPR029044">
    <property type="entry name" value="Nucleotide-diphossugar_trans"/>
</dbReference>
<dbReference type="GO" id="GO:0006777">
    <property type="term" value="P:Mo-molybdopterin cofactor biosynthetic process"/>
    <property type="evidence" value="ECO:0007669"/>
    <property type="project" value="UniProtKB-KW"/>
</dbReference>
<protein>
    <submittedName>
        <fullName evidence="9">Molybdopterin-guanine dinucleotide biosynthesis protein A</fullName>
    </submittedName>
</protein>
<dbReference type="Gene3D" id="3.90.550.10">
    <property type="entry name" value="Spore Coat Polysaccharide Biosynthesis Protein SpsA, Chain A"/>
    <property type="match status" value="1"/>
</dbReference>
<evidence type="ECO:0000256" key="2">
    <source>
        <dbReference type="ARBA" id="ARBA00022679"/>
    </source>
</evidence>
<keyword evidence="3" id="KW-0479">Metal-binding</keyword>
<accession>A0A1M6PCK7</accession>
<keyword evidence="7" id="KW-0501">Molybdenum cofactor biosynthesis</keyword>
<evidence type="ECO:0000256" key="6">
    <source>
        <dbReference type="ARBA" id="ARBA00023134"/>
    </source>
</evidence>
<keyword evidence="4" id="KW-0547">Nucleotide-binding</keyword>
<dbReference type="Proteomes" id="UP000243547">
    <property type="component" value="Unassembled WGS sequence"/>
</dbReference>
<organism evidence="9 10">
    <name type="scientific">Anaerobranca californiensis DSM 14826</name>
    <dbReference type="NCBI Taxonomy" id="1120989"/>
    <lineage>
        <taxon>Bacteria</taxon>
        <taxon>Bacillati</taxon>
        <taxon>Bacillota</taxon>
        <taxon>Clostridia</taxon>
        <taxon>Eubacteriales</taxon>
        <taxon>Proteinivoracaceae</taxon>
        <taxon>Anaerobranca</taxon>
    </lineage>
</organism>
<dbReference type="InterPro" id="IPR013482">
    <property type="entry name" value="Molybde_CF_guanTrfase"/>
</dbReference>
<evidence type="ECO:0000256" key="3">
    <source>
        <dbReference type="ARBA" id="ARBA00022723"/>
    </source>
</evidence>
<dbReference type="AlphaFoldDB" id="A0A1M6PCK7"/>